<dbReference type="GO" id="GO:0006355">
    <property type="term" value="P:regulation of DNA-templated transcription"/>
    <property type="evidence" value="ECO:0007669"/>
    <property type="project" value="InterPro"/>
</dbReference>
<evidence type="ECO:0000259" key="4">
    <source>
        <dbReference type="PROSITE" id="PS50043"/>
    </source>
</evidence>
<dbReference type="InterPro" id="IPR058245">
    <property type="entry name" value="NreC/VraR/RcsB-like_REC"/>
</dbReference>
<proteinExistence type="predicted"/>
<evidence type="ECO:0000256" key="3">
    <source>
        <dbReference type="PROSITE-ProRule" id="PRU00169"/>
    </source>
</evidence>
<dbReference type="SMART" id="SM00448">
    <property type="entry name" value="REC"/>
    <property type="match status" value="1"/>
</dbReference>
<dbReference type="SMART" id="SM00421">
    <property type="entry name" value="HTH_LUXR"/>
    <property type="match status" value="1"/>
</dbReference>
<comment type="caution">
    <text evidence="6">The sequence shown here is derived from an EMBL/GenBank/DDBJ whole genome shotgun (WGS) entry which is preliminary data.</text>
</comment>
<evidence type="ECO:0000256" key="1">
    <source>
        <dbReference type="ARBA" id="ARBA00022553"/>
    </source>
</evidence>
<evidence type="ECO:0000313" key="6">
    <source>
        <dbReference type="EMBL" id="TDP95353.1"/>
    </source>
</evidence>
<dbReference type="InterPro" id="IPR001789">
    <property type="entry name" value="Sig_transdc_resp-reg_receiver"/>
</dbReference>
<dbReference type="GO" id="GO:0003677">
    <property type="term" value="F:DNA binding"/>
    <property type="evidence" value="ECO:0007669"/>
    <property type="project" value="UniProtKB-KW"/>
</dbReference>
<dbReference type="Pfam" id="PF00072">
    <property type="entry name" value="Response_reg"/>
    <property type="match status" value="1"/>
</dbReference>
<dbReference type="PROSITE" id="PS50043">
    <property type="entry name" value="HTH_LUXR_2"/>
    <property type="match status" value="1"/>
</dbReference>
<dbReference type="InterPro" id="IPR039420">
    <property type="entry name" value="WalR-like"/>
</dbReference>
<dbReference type="SUPFAM" id="SSF52172">
    <property type="entry name" value="CheY-like"/>
    <property type="match status" value="1"/>
</dbReference>
<name>A0A4R6S7I0_9MICO</name>
<dbReference type="InterPro" id="IPR016032">
    <property type="entry name" value="Sig_transdc_resp-reg_C-effctor"/>
</dbReference>
<feature type="modified residue" description="4-aspartylphosphate" evidence="3">
    <location>
        <position position="71"/>
    </location>
</feature>
<feature type="domain" description="Response regulatory" evidence="5">
    <location>
        <begin position="15"/>
        <end position="137"/>
    </location>
</feature>
<keyword evidence="7" id="KW-1185">Reference proteome</keyword>
<sequence>MVQSQINSGAPDPIRVLLVDDHVVVRSGLRMILDSFREIQVVGEAGDADSAQALAEDLNQKGKLPHVVLMDLNMRGRDEGFYATETLVSRWPDIAVLIFTSFESDVSVARALQAGAQGHLLKGVSSEVLEHAVRGAMLGQAAFSSVSLRAFARAAAAPQSQRTELTSRETEIVQFLARSLTNREIATILFLSEATVKTHVANVFGKLGVASRQEAVEEAREMGILDA</sequence>
<evidence type="ECO:0000313" key="7">
    <source>
        <dbReference type="Proteomes" id="UP000295601"/>
    </source>
</evidence>
<dbReference type="PANTHER" id="PTHR43214:SF43">
    <property type="entry name" value="TWO-COMPONENT RESPONSE REGULATOR"/>
    <property type="match status" value="1"/>
</dbReference>
<keyword evidence="1 3" id="KW-0597">Phosphoprotein</keyword>
<dbReference type="RefSeq" id="WP_133615360.1">
    <property type="nucleotide sequence ID" value="NZ_SNYA01000001.1"/>
</dbReference>
<dbReference type="CDD" id="cd17535">
    <property type="entry name" value="REC_NarL-like"/>
    <property type="match status" value="1"/>
</dbReference>
<dbReference type="InterPro" id="IPR000792">
    <property type="entry name" value="Tscrpt_reg_LuxR_C"/>
</dbReference>
<feature type="domain" description="HTH luxR-type" evidence="4">
    <location>
        <begin position="158"/>
        <end position="223"/>
    </location>
</feature>
<keyword evidence="2 6" id="KW-0238">DNA-binding</keyword>
<gene>
    <name evidence="6" type="ORF">EDF62_0032</name>
</gene>
<dbReference type="InterPro" id="IPR011006">
    <property type="entry name" value="CheY-like_superfamily"/>
</dbReference>
<evidence type="ECO:0000259" key="5">
    <source>
        <dbReference type="PROSITE" id="PS50110"/>
    </source>
</evidence>
<dbReference type="Pfam" id="PF00196">
    <property type="entry name" value="GerE"/>
    <property type="match status" value="1"/>
</dbReference>
<dbReference type="OrthoDB" id="27092at2"/>
<dbReference type="Proteomes" id="UP000295601">
    <property type="component" value="Unassembled WGS sequence"/>
</dbReference>
<accession>A0A4R6S7I0</accession>
<dbReference type="EMBL" id="SNYA01000001">
    <property type="protein sequence ID" value="TDP95353.1"/>
    <property type="molecule type" value="Genomic_DNA"/>
</dbReference>
<organism evidence="6 7">
    <name type="scientific">Leucobacter luti</name>
    <dbReference type="NCBI Taxonomy" id="340320"/>
    <lineage>
        <taxon>Bacteria</taxon>
        <taxon>Bacillati</taxon>
        <taxon>Actinomycetota</taxon>
        <taxon>Actinomycetes</taxon>
        <taxon>Micrococcales</taxon>
        <taxon>Microbacteriaceae</taxon>
        <taxon>Leucobacter</taxon>
    </lineage>
</organism>
<dbReference type="Gene3D" id="3.40.50.2300">
    <property type="match status" value="1"/>
</dbReference>
<dbReference type="PANTHER" id="PTHR43214">
    <property type="entry name" value="TWO-COMPONENT RESPONSE REGULATOR"/>
    <property type="match status" value="1"/>
</dbReference>
<evidence type="ECO:0000256" key="2">
    <source>
        <dbReference type="ARBA" id="ARBA00023125"/>
    </source>
</evidence>
<dbReference type="GO" id="GO:0000160">
    <property type="term" value="P:phosphorelay signal transduction system"/>
    <property type="evidence" value="ECO:0007669"/>
    <property type="project" value="InterPro"/>
</dbReference>
<dbReference type="PROSITE" id="PS50110">
    <property type="entry name" value="RESPONSE_REGULATORY"/>
    <property type="match status" value="1"/>
</dbReference>
<dbReference type="AlphaFoldDB" id="A0A4R6S7I0"/>
<reference evidence="6 7" key="1">
    <citation type="submission" date="2019-03" db="EMBL/GenBank/DDBJ databases">
        <title>Genomic analyses of the natural microbiome of Caenorhabditis elegans.</title>
        <authorList>
            <person name="Samuel B."/>
        </authorList>
    </citation>
    <scope>NUCLEOTIDE SEQUENCE [LARGE SCALE GENOMIC DNA]</scope>
    <source>
        <strain evidence="6 7">JUb18</strain>
    </source>
</reference>
<protein>
    <submittedName>
        <fullName evidence="6">DNA-binding NarL/FixJ family response regulator</fullName>
    </submittedName>
</protein>
<dbReference type="CDD" id="cd06170">
    <property type="entry name" value="LuxR_C_like"/>
    <property type="match status" value="1"/>
</dbReference>
<dbReference type="SUPFAM" id="SSF46894">
    <property type="entry name" value="C-terminal effector domain of the bipartite response regulators"/>
    <property type="match status" value="1"/>
</dbReference>
<dbReference type="PRINTS" id="PR00038">
    <property type="entry name" value="HTHLUXR"/>
</dbReference>